<evidence type="ECO:0000313" key="12">
    <source>
        <dbReference type="EMBL" id="UWZ81397.1"/>
    </source>
</evidence>
<feature type="domain" description="HD Cas3-type" evidence="11">
    <location>
        <begin position="13"/>
        <end position="170"/>
    </location>
</feature>
<dbReference type="InterPro" id="IPR011545">
    <property type="entry name" value="DEAD/DEAH_box_helicase_dom"/>
</dbReference>
<dbReference type="Gene3D" id="3.40.50.300">
    <property type="entry name" value="P-loop containing nucleotide triphosphate hydrolases"/>
    <property type="match status" value="2"/>
</dbReference>
<keyword evidence="8" id="KW-0067">ATP-binding</keyword>
<evidence type="ECO:0000313" key="13">
    <source>
        <dbReference type="Proteomes" id="UP001060414"/>
    </source>
</evidence>
<dbReference type="PROSITE" id="PS51192">
    <property type="entry name" value="HELICASE_ATP_BIND_1"/>
    <property type="match status" value="1"/>
</dbReference>
<organism evidence="12 13">
    <name type="scientific">Geoalkalibacter halelectricus</name>
    <dbReference type="NCBI Taxonomy" id="2847045"/>
    <lineage>
        <taxon>Bacteria</taxon>
        <taxon>Pseudomonadati</taxon>
        <taxon>Thermodesulfobacteriota</taxon>
        <taxon>Desulfuromonadia</taxon>
        <taxon>Desulfuromonadales</taxon>
        <taxon>Geoalkalibacteraceae</taxon>
        <taxon>Geoalkalibacter</taxon>
    </lineage>
</organism>
<gene>
    <name evidence="12" type="primary">cas3</name>
    <name evidence="12" type="ORF">L9S41_08380</name>
</gene>
<evidence type="ECO:0000256" key="1">
    <source>
        <dbReference type="ARBA" id="ARBA00006847"/>
    </source>
</evidence>
<proteinExistence type="inferred from homology"/>
<dbReference type="EMBL" id="CP092109">
    <property type="protein sequence ID" value="UWZ81397.1"/>
    <property type="molecule type" value="Genomic_DNA"/>
</dbReference>
<keyword evidence="9" id="KW-0051">Antiviral defense</keyword>
<keyword evidence="6" id="KW-0378">Hydrolase</keyword>
<dbReference type="NCBIfam" id="TIGR01596">
    <property type="entry name" value="cas3_HD"/>
    <property type="match status" value="1"/>
</dbReference>
<protein>
    <submittedName>
        <fullName evidence="12">CRISPR-associated helicase Cas3</fullName>
    </submittedName>
</protein>
<sequence>MFDFYAHSSESADKSGWQPLLEHLNNVARRAEEFAEVFGAGSWGRCAGLLHDAGKATQAFTARLEGSPARVDHSTFGARLARDRLGRLGLLISYVIVGHHGGLPDGGVQEGELHFRLKNGKIPPDVDLLPGIEFPGELSPPFKLPKDRTAFSLAFFTRMVFSCLVDADFLDTEAFCTPEKARLRTQPDGAVLLGSLQQRLNEFLLEKARSAPPTPVNTLRQAILAQCREKAPLPRGFFSLTVPTGGGKTFSSLAFALDHAVAHGLRRVIYAIPFTSIIEQNAREFQKALGEDSVLEHHCNYKESEDAEDEAYHRRRGLAAENWDAPVVVTTNVQFFESLFSNKTSRCRKLHNIAGSVIVLDEAQAIPTEYLEACLAALRELVERYGCTVVLCTATQPALDDQSSLRMALPQVQEIMDDPQRLYQGLQRTAVRFVGKLCDEDLTAQLVGELQVLCIVSTRAHARALFEKARQALGETEGLYHLSTNMYPVHRRRVLDEIRARLKEKPPCRVISTSLVEAGVDLDFPVVYRAMAGLDSIAQAAGRCNREGRLSHKGRVVVFEALNPPRMPWVRRCASRAGETLRALPDADPLGLEAMRRYFHLLYDAEDLDKKQILSLLNPKLDQDLIWPFRETARLFRFIEDETIGVIIPIEPQARALVQELRYTQFPRTTLRKLQQYTVGVRSREYAALGAAGALELIHGEFPLLCNEAAYRPEVGLCAEGGEVWNPEDLCI</sequence>
<keyword evidence="5" id="KW-0547">Nucleotide-binding</keyword>
<evidence type="ECO:0000256" key="2">
    <source>
        <dbReference type="ARBA" id="ARBA00009046"/>
    </source>
</evidence>
<dbReference type="SUPFAM" id="SSF109604">
    <property type="entry name" value="HD-domain/PDEase-like"/>
    <property type="match status" value="1"/>
</dbReference>
<dbReference type="InterPro" id="IPR038257">
    <property type="entry name" value="CRISPR-assoc_Cas3_HD_sf"/>
</dbReference>
<evidence type="ECO:0000256" key="6">
    <source>
        <dbReference type="ARBA" id="ARBA00022801"/>
    </source>
</evidence>
<evidence type="ECO:0000256" key="8">
    <source>
        <dbReference type="ARBA" id="ARBA00022840"/>
    </source>
</evidence>
<dbReference type="Pfam" id="PF01966">
    <property type="entry name" value="HD"/>
    <property type="match status" value="1"/>
</dbReference>
<evidence type="ECO:0000256" key="5">
    <source>
        <dbReference type="ARBA" id="ARBA00022741"/>
    </source>
</evidence>
<evidence type="ECO:0000256" key="3">
    <source>
        <dbReference type="ARBA" id="ARBA00022722"/>
    </source>
</evidence>
<feature type="domain" description="Helicase ATP-binding" evidence="10">
    <location>
        <begin position="229"/>
        <end position="414"/>
    </location>
</feature>
<dbReference type="CDD" id="cd17930">
    <property type="entry name" value="DEXHc_cas3"/>
    <property type="match status" value="1"/>
</dbReference>
<dbReference type="Gene3D" id="1.10.3210.30">
    <property type="match status" value="1"/>
</dbReference>
<dbReference type="InterPro" id="IPR006674">
    <property type="entry name" value="HD_domain"/>
</dbReference>
<dbReference type="RefSeq" id="WP_260749772.1">
    <property type="nucleotide sequence ID" value="NZ_CP092109.1"/>
</dbReference>
<dbReference type="NCBIfam" id="TIGR01587">
    <property type="entry name" value="cas3_core"/>
    <property type="match status" value="1"/>
</dbReference>
<dbReference type="CDD" id="cd09641">
    <property type="entry name" value="Cas3''_I"/>
    <property type="match status" value="1"/>
</dbReference>
<evidence type="ECO:0000256" key="4">
    <source>
        <dbReference type="ARBA" id="ARBA00022723"/>
    </source>
</evidence>
<keyword evidence="4" id="KW-0479">Metal-binding</keyword>
<dbReference type="InterPro" id="IPR054712">
    <property type="entry name" value="Cas3-like_dom"/>
</dbReference>
<dbReference type="Proteomes" id="UP001060414">
    <property type="component" value="Chromosome"/>
</dbReference>
<evidence type="ECO:0000259" key="10">
    <source>
        <dbReference type="PROSITE" id="PS51192"/>
    </source>
</evidence>
<dbReference type="PROSITE" id="PS51643">
    <property type="entry name" value="HD_CAS3"/>
    <property type="match status" value="1"/>
</dbReference>
<dbReference type="InterPro" id="IPR006483">
    <property type="entry name" value="CRISPR-assoc_Cas3_HD"/>
</dbReference>
<dbReference type="SMART" id="SM00487">
    <property type="entry name" value="DEXDc"/>
    <property type="match status" value="1"/>
</dbReference>
<evidence type="ECO:0000259" key="11">
    <source>
        <dbReference type="PROSITE" id="PS51643"/>
    </source>
</evidence>
<reference evidence="12" key="1">
    <citation type="journal article" date="2022" name="Environ. Microbiol.">
        <title>Geoalkalibacter halelectricus SAP #1 sp. nov. possessing extracellular electron transfer and mineral#reducing capabilities from a haloalkaline environment.</title>
        <authorList>
            <person name="Yadav S."/>
            <person name="Singh R."/>
            <person name="Sundharam S.S."/>
            <person name="Chaudhary S."/>
            <person name="Krishnamurthi S."/>
            <person name="Patil S.A."/>
        </authorList>
    </citation>
    <scope>NUCLEOTIDE SEQUENCE</scope>
    <source>
        <strain evidence="12">SAP-1</strain>
    </source>
</reference>
<dbReference type="InterPro" id="IPR006474">
    <property type="entry name" value="Helicase_Cas3_CRISPR-ass_core"/>
</dbReference>
<dbReference type="Pfam" id="PF22590">
    <property type="entry name" value="Cas3-like_C_2"/>
    <property type="match status" value="1"/>
</dbReference>
<dbReference type="Pfam" id="PF00270">
    <property type="entry name" value="DEAD"/>
    <property type="match status" value="1"/>
</dbReference>
<name>A0ABY5ZTW2_9BACT</name>
<dbReference type="SUPFAM" id="SSF52540">
    <property type="entry name" value="P-loop containing nucleoside triphosphate hydrolases"/>
    <property type="match status" value="1"/>
</dbReference>
<dbReference type="InterPro" id="IPR014001">
    <property type="entry name" value="Helicase_ATP-bd"/>
</dbReference>
<keyword evidence="7" id="KW-0347">Helicase</keyword>
<keyword evidence="13" id="KW-1185">Reference proteome</keyword>
<comment type="similarity">
    <text evidence="1">In the N-terminal section; belongs to the CRISPR-associated nuclease Cas3-HD family.</text>
</comment>
<dbReference type="InterPro" id="IPR027417">
    <property type="entry name" value="P-loop_NTPase"/>
</dbReference>
<evidence type="ECO:0000256" key="7">
    <source>
        <dbReference type="ARBA" id="ARBA00022806"/>
    </source>
</evidence>
<evidence type="ECO:0000256" key="9">
    <source>
        <dbReference type="ARBA" id="ARBA00023118"/>
    </source>
</evidence>
<keyword evidence="3" id="KW-0540">Nuclease</keyword>
<comment type="similarity">
    <text evidence="2">In the central section; belongs to the CRISPR-associated helicase Cas3 family.</text>
</comment>
<accession>A0ABY5ZTW2</accession>